<keyword evidence="1" id="KW-0472">Membrane</keyword>
<sequence>MGKLSLSKAWDETRDVLTRDGKLLGAVALALVFLPGVIAGVIDPKQTPATIVAGGMTSWLFLISALIGLVGQLAMIRLALGPATSVADAIAHGLRRMPVYLAGTMLWMLPLIILMGVFGRHLFDDPEAVSGTDALITVLVVCVLLFMTVRMILMSAVASAEHLGPVAMLKRAWALSSGNWWRLFAFVLMLGFAAIVLLGAVGAIAGIVGQLLFGEPEAMSVSALFIALFTELVSAMITTVFVVMVARLYAQGSGLSTVSVPSSGH</sequence>
<proteinExistence type="predicted"/>
<feature type="transmembrane region" description="Helical" evidence="1">
    <location>
        <begin position="100"/>
        <end position="123"/>
    </location>
</feature>
<dbReference type="Proteomes" id="UP001165363">
    <property type="component" value="Unassembled WGS sequence"/>
</dbReference>
<dbReference type="RefSeq" id="WP_249846862.1">
    <property type="nucleotide sequence ID" value="NZ_JAMGBD010000001.1"/>
</dbReference>
<name>A0ABT0RJX6_9SPHN</name>
<feature type="domain" description="DUF7847" evidence="2">
    <location>
        <begin position="15"/>
        <end position="251"/>
    </location>
</feature>
<feature type="transmembrane region" description="Helical" evidence="1">
    <location>
        <begin position="135"/>
        <end position="159"/>
    </location>
</feature>
<keyword evidence="1" id="KW-0812">Transmembrane</keyword>
<comment type="caution">
    <text evidence="3">The sequence shown here is derived from an EMBL/GenBank/DDBJ whole genome shotgun (WGS) entry which is preliminary data.</text>
</comment>
<dbReference type="Pfam" id="PF25231">
    <property type="entry name" value="DUF7847"/>
    <property type="match status" value="1"/>
</dbReference>
<gene>
    <name evidence="3" type="ORF">LZ536_03265</name>
</gene>
<feature type="transmembrane region" description="Helical" evidence="1">
    <location>
        <begin position="219"/>
        <end position="246"/>
    </location>
</feature>
<feature type="transmembrane region" description="Helical" evidence="1">
    <location>
        <begin position="180"/>
        <end position="213"/>
    </location>
</feature>
<feature type="transmembrane region" description="Helical" evidence="1">
    <location>
        <begin position="21"/>
        <end position="39"/>
    </location>
</feature>
<evidence type="ECO:0000313" key="3">
    <source>
        <dbReference type="EMBL" id="MCL6682922.1"/>
    </source>
</evidence>
<keyword evidence="1" id="KW-1133">Transmembrane helix</keyword>
<evidence type="ECO:0000313" key="4">
    <source>
        <dbReference type="Proteomes" id="UP001165363"/>
    </source>
</evidence>
<reference evidence="3" key="1">
    <citation type="submission" date="2022-05" db="EMBL/GenBank/DDBJ databases">
        <authorList>
            <person name="Jo J.-H."/>
            <person name="Im W.-T."/>
        </authorList>
    </citation>
    <scope>NUCLEOTIDE SEQUENCE</scope>
    <source>
        <strain evidence="3">SE158</strain>
    </source>
</reference>
<evidence type="ECO:0000259" key="2">
    <source>
        <dbReference type="Pfam" id="PF25231"/>
    </source>
</evidence>
<evidence type="ECO:0000256" key="1">
    <source>
        <dbReference type="SAM" id="Phobius"/>
    </source>
</evidence>
<protein>
    <recommendedName>
        <fullName evidence="2">DUF7847 domain-containing protein</fullName>
    </recommendedName>
</protein>
<dbReference type="EMBL" id="JAMGBD010000001">
    <property type="protein sequence ID" value="MCL6682922.1"/>
    <property type="molecule type" value="Genomic_DNA"/>
</dbReference>
<keyword evidence="4" id="KW-1185">Reference proteome</keyword>
<feature type="transmembrane region" description="Helical" evidence="1">
    <location>
        <begin position="59"/>
        <end position="80"/>
    </location>
</feature>
<organism evidence="3 4">
    <name type="scientific">Sphingomonas alba</name>
    <dbReference type="NCBI Taxonomy" id="2908208"/>
    <lineage>
        <taxon>Bacteria</taxon>
        <taxon>Pseudomonadati</taxon>
        <taxon>Pseudomonadota</taxon>
        <taxon>Alphaproteobacteria</taxon>
        <taxon>Sphingomonadales</taxon>
        <taxon>Sphingomonadaceae</taxon>
        <taxon>Sphingomonas</taxon>
    </lineage>
</organism>
<dbReference type="InterPro" id="IPR057169">
    <property type="entry name" value="DUF7847"/>
</dbReference>
<accession>A0ABT0RJX6</accession>